<evidence type="ECO:0000313" key="1">
    <source>
        <dbReference type="EMBL" id="MEJ8670574.1"/>
    </source>
</evidence>
<organism evidence="1 2">
    <name type="scientific">Streptomyces machairae</name>
    <dbReference type="NCBI Taxonomy" id="3134109"/>
    <lineage>
        <taxon>Bacteria</taxon>
        <taxon>Bacillati</taxon>
        <taxon>Actinomycetota</taxon>
        <taxon>Actinomycetes</taxon>
        <taxon>Kitasatosporales</taxon>
        <taxon>Streptomycetaceae</taxon>
        <taxon>Streptomyces</taxon>
    </lineage>
</organism>
<evidence type="ECO:0000313" key="2">
    <source>
        <dbReference type="Proteomes" id="UP001376459"/>
    </source>
</evidence>
<proteinExistence type="predicted"/>
<sequence>MAHSERERVSLTEVVQAARTLAVTVLRTVGTKRAERAGDALRPGGRPTP</sequence>
<comment type="caution">
    <text evidence="1">The sequence shown here is derived from an EMBL/GenBank/DDBJ whole genome shotgun (WGS) entry which is preliminary data.</text>
</comment>
<dbReference type="EMBL" id="JBBKAK010000001">
    <property type="protein sequence ID" value="MEJ8670574.1"/>
    <property type="molecule type" value="Genomic_DNA"/>
</dbReference>
<name>A0ABU8UNT3_9ACTN</name>
<reference evidence="1 2" key="1">
    <citation type="submission" date="2024-03" db="EMBL/GenBank/DDBJ databases">
        <title>Novel Streptomyces species of biotechnological and ecological value are a feature of Machair soil.</title>
        <authorList>
            <person name="Prole J.R."/>
            <person name="Goodfellow M."/>
            <person name="Allenby N."/>
            <person name="Ward A.C."/>
        </authorList>
    </citation>
    <scope>NUCLEOTIDE SEQUENCE [LARGE SCALE GENOMIC DNA]</scope>
    <source>
        <strain evidence="1 2">MS1.AVA.1</strain>
    </source>
</reference>
<gene>
    <name evidence="1" type="ORF">WKI71_25640</name>
</gene>
<keyword evidence="2" id="KW-1185">Reference proteome</keyword>
<dbReference type="Proteomes" id="UP001376459">
    <property type="component" value="Unassembled WGS sequence"/>
</dbReference>
<accession>A0ABU8UNT3</accession>
<protein>
    <submittedName>
        <fullName evidence="1">Uncharacterized protein</fullName>
    </submittedName>
</protein>